<dbReference type="GO" id="GO:0043709">
    <property type="term" value="P:cell adhesion involved in single-species biofilm formation"/>
    <property type="evidence" value="ECO:0007669"/>
    <property type="project" value="TreeGrafter"/>
</dbReference>
<dbReference type="PROSITE" id="PS50112">
    <property type="entry name" value="PAS"/>
    <property type="match status" value="1"/>
</dbReference>
<dbReference type="EMBL" id="RBZM01000006">
    <property type="protein sequence ID" value="RKP53158.1"/>
    <property type="molecule type" value="Genomic_DNA"/>
</dbReference>
<dbReference type="CDD" id="cd00130">
    <property type="entry name" value="PAS"/>
    <property type="match status" value="1"/>
</dbReference>
<evidence type="ECO:0000259" key="3">
    <source>
        <dbReference type="PROSITE" id="PS50887"/>
    </source>
</evidence>
<reference evidence="4 5" key="1">
    <citation type="submission" date="2018-10" db="EMBL/GenBank/DDBJ databases">
        <title>Cohnella sp. M2MS4P-1, whole genome shotgun sequence.</title>
        <authorList>
            <person name="Tuo L."/>
        </authorList>
    </citation>
    <scope>NUCLEOTIDE SEQUENCE [LARGE SCALE GENOMIC DNA]</scope>
    <source>
        <strain evidence="4 5">M2MS4P-1</strain>
    </source>
</reference>
<dbReference type="NCBIfam" id="TIGR00254">
    <property type="entry name" value="GGDEF"/>
    <property type="match status" value="1"/>
</dbReference>
<dbReference type="SUPFAM" id="SSF55073">
    <property type="entry name" value="Nucleotide cyclase"/>
    <property type="match status" value="1"/>
</dbReference>
<protein>
    <submittedName>
        <fullName evidence="4">Diguanylate cyclase</fullName>
    </submittedName>
</protein>
<dbReference type="InterPro" id="IPR000014">
    <property type="entry name" value="PAS"/>
</dbReference>
<proteinExistence type="predicted"/>
<keyword evidence="5" id="KW-1185">Reference proteome</keyword>
<dbReference type="Pfam" id="PF00990">
    <property type="entry name" value="GGDEF"/>
    <property type="match status" value="1"/>
</dbReference>
<dbReference type="GO" id="GO:0005886">
    <property type="term" value="C:plasma membrane"/>
    <property type="evidence" value="ECO:0007669"/>
    <property type="project" value="TreeGrafter"/>
</dbReference>
<dbReference type="PROSITE" id="PS50113">
    <property type="entry name" value="PAC"/>
    <property type="match status" value="1"/>
</dbReference>
<feature type="domain" description="PAS" evidence="1">
    <location>
        <begin position="165"/>
        <end position="235"/>
    </location>
</feature>
<dbReference type="InterPro" id="IPR000700">
    <property type="entry name" value="PAS-assoc_C"/>
</dbReference>
<evidence type="ECO:0000313" key="5">
    <source>
        <dbReference type="Proteomes" id="UP000282076"/>
    </source>
</evidence>
<dbReference type="Pfam" id="PF00989">
    <property type="entry name" value="PAS"/>
    <property type="match status" value="1"/>
</dbReference>
<accession>A0A494XRC0</accession>
<dbReference type="InterPro" id="IPR050469">
    <property type="entry name" value="Diguanylate_Cyclase"/>
</dbReference>
<name>A0A494XRC0_9BACL</name>
<comment type="caution">
    <text evidence="4">The sequence shown here is derived from an EMBL/GenBank/DDBJ whole genome shotgun (WGS) entry which is preliminary data.</text>
</comment>
<evidence type="ECO:0000313" key="4">
    <source>
        <dbReference type="EMBL" id="RKP53158.1"/>
    </source>
</evidence>
<dbReference type="InterPro" id="IPR029787">
    <property type="entry name" value="Nucleotide_cyclase"/>
</dbReference>
<dbReference type="Gene3D" id="3.30.450.20">
    <property type="entry name" value="PAS domain"/>
    <property type="match status" value="2"/>
</dbReference>
<dbReference type="InterPro" id="IPR000160">
    <property type="entry name" value="GGDEF_dom"/>
</dbReference>
<sequence>MQAWMISGMSLLAALAGIGGGRVTSRVVRDASKYKHAEEELQATRKAFATILREQHGLIFKFKKIDGKYRYTLADGKLYYSLGLTHSIVGKTMEEIVPERLHDYIRGNYDRAWSGECFQYESDFNDHIYLNSVTPIMENGVVTEVLVVGGEITDRKKAEQVIQESEDWYRTLIELSPDAIIVLVDSHIQLVNEKAVEVLGALRSEEIIGKTIFEFLHPEYRDLAIKHGHTIIEKRLTVQPVDSKIVRADGQIIDVEATGTRIMYNQKPSIFIIFRDITKRKLAEHQMQESNLLLSRLANLDGLTGIANRRYMNDKLEQEWVLAAARGAVPLSIVLCDIDYFKLYNDTYGHLEGDACLKRVAKVLDEYAYPSGGFAARYGGEEFLVVLPETDSAVAMRIAMELSYAVEALAIPHQASQAAEHVTISLGVATLQPSIGTPRELLIQHADEALYRAKTRGRNQMQVYSGV</sequence>
<dbReference type="SMART" id="SM00091">
    <property type="entry name" value="PAS"/>
    <property type="match status" value="1"/>
</dbReference>
<dbReference type="NCBIfam" id="TIGR00229">
    <property type="entry name" value="sensory_box"/>
    <property type="match status" value="1"/>
</dbReference>
<feature type="domain" description="PAC" evidence="2">
    <location>
        <begin position="239"/>
        <end position="289"/>
    </location>
</feature>
<dbReference type="FunFam" id="3.30.70.270:FF:000001">
    <property type="entry name" value="Diguanylate cyclase domain protein"/>
    <property type="match status" value="1"/>
</dbReference>
<dbReference type="AlphaFoldDB" id="A0A494XRC0"/>
<dbReference type="PROSITE" id="PS50887">
    <property type="entry name" value="GGDEF"/>
    <property type="match status" value="1"/>
</dbReference>
<dbReference type="CDD" id="cd01949">
    <property type="entry name" value="GGDEF"/>
    <property type="match status" value="1"/>
</dbReference>
<dbReference type="SUPFAM" id="SSF55785">
    <property type="entry name" value="PYP-like sensor domain (PAS domain)"/>
    <property type="match status" value="2"/>
</dbReference>
<evidence type="ECO:0000259" key="1">
    <source>
        <dbReference type="PROSITE" id="PS50112"/>
    </source>
</evidence>
<evidence type="ECO:0000259" key="2">
    <source>
        <dbReference type="PROSITE" id="PS50113"/>
    </source>
</evidence>
<dbReference type="InterPro" id="IPR043128">
    <property type="entry name" value="Rev_trsase/Diguanyl_cyclase"/>
</dbReference>
<dbReference type="Proteomes" id="UP000282076">
    <property type="component" value="Unassembled WGS sequence"/>
</dbReference>
<feature type="domain" description="GGDEF" evidence="3">
    <location>
        <begin position="329"/>
        <end position="466"/>
    </location>
</feature>
<dbReference type="InterPro" id="IPR035965">
    <property type="entry name" value="PAS-like_dom_sf"/>
</dbReference>
<dbReference type="GO" id="GO:1902201">
    <property type="term" value="P:negative regulation of bacterial-type flagellum-dependent cell motility"/>
    <property type="evidence" value="ECO:0007669"/>
    <property type="project" value="TreeGrafter"/>
</dbReference>
<dbReference type="Gene3D" id="3.30.70.270">
    <property type="match status" value="1"/>
</dbReference>
<dbReference type="GO" id="GO:0052621">
    <property type="term" value="F:diguanylate cyclase activity"/>
    <property type="evidence" value="ECO:0007669"/>
    <property type="project" value="TreeGrafter"/>
</dbReference>
<dbReference type="PANTHER" id="PTHR45138">
    <property type="entry name" value="REGULATORY COMPONENTS OF SENSORY TRANSDUCTION SYSTEM"/>
    <property type="match status" value="1"/>
</dbReference>
<dbReference type="InterPro" id="IPR013767">
    <property type="entry name" value="PAS_fold"/>
</dbReference>
<dbReference type="SMART" id="SM00267">
    <property type="entry name" value="GGDEF"/>
    <property type="match status" value="1"/>
</dbReference>
<gene>
    <name evidence="4" type="ORF">D7Z26_15640</name>
</gene>
<organism evidence="4 5">
    <name type="scientific">Cohnella endophytica</name>
    <dbReference type="NCBI Taxonomy" id="2419778"/>
    <lineage>
        <taxon>Bacteria</taxon>
        <taxon>Bacillati</taxon>
        <taxon>Bacillota</taxon>
        <taxon>Bacilli</taxon>
        <taxon>Bacillales</taxon>
        <taxon>Paenibacillaceae</taxon>
        <taxon>Cohnella</taxon>
    </lineage>
</organism>
<dbReference type="PANTHER" id="PTHR45138:SF9">
    <property type="entry name" value="DIGUANYLATE CYCLASE DGCM-RELATED"/>
    <property type="match status" value="1"/>
</dbReference>